<dbReference type="AlphaFoldDB" id="A0A8X6PFF7"/>
<sequence>MYFLAVALIALQITYISSRNSGKPKRNKSVAPAESIFIDSFTQIVDASGPLSQLLDLSQTTGVEYHDFIYRRALAAHAEWGMTPLDVSAAIAAGPIIKFPNLPKSTMTRVYSSVVARYLLTEGVLNESNAQFLARWFAETMENSANQISSFLPEYQYQAISNGFINFLSSFVQFTPKKGWKLASLYGKAWKTEAIRLGIW</sequence>
<dbReference type="EMBL" id="BMAW01019510">
    <property type="protein sequence ID" value="GFT63756.1"/>
    <property type="molecule type" value="Genomic_DNA"/>
</dbReference>
<dbReference type="OrthoDB" id="6437435at2759"/>
<reference evidence="2" key="1">
    <citation type="submission" date="2020-08" db="EMBL/GenBank/DDBJ databases">
        <title>Multicomponent nature underlies the extraordinary mechanical properties of spider dragline silk.</title>
        <authorList>
            <person name="Kono N."/>
            <person name="Nakamura H."/>
            <person name="Mori M."/>
            <person name="Yoshida Y."/>
            <person name="Ohtoshi R."/>
            <person name="Malay A.D."/>
            <person name="Moran D.A.P."/>
            <person name="Tomita M."/>
            <person name="Numata K."/>
            <person name="Arakawa K."/>
        </authorList>
    </citation>
    <scope>NUCLEOTIDE SEQUENCE</scope>
</reference>
<dbReference type="Gene3D" id="1.10.274.60">
    <property type="entry name" value="Spidroin, repetitive domain"/>
    <property type="match status" value="1"/>
</dbReference>
<dbReference type="Proteomes" id="UP000887013">
    <property type="component" value="Unassembled WGS sequence"/>
</dbReference>
<evidence type="ECO:0000313" key="3">
    <source>
        <dbReference type="Proteomes" id="UP000887013"/>
    </source>
</evidence>
<evidence type="ECO:0000313" key="2">
    <source>
        <dbReference type="EMBL" id="GFT63756.1"/>
    </source>
</evidence>
<name>A0A8X6PFF7_NEPPI</name>
<keyword evidence="3" id="KW-1185">Reference proteome</keyword>
<keyword evidence="1" id="KW-0732">Signal</keyword>
<accession>A0A8X6PFF7</accession>
<protein>
    <submittedName>
        <fullName evidence="2">Uncharacterized protein</fullName>
    </submittedName>
</protein>
<organism evidence="2 3">
    <name type="scientific">Nephila pilipes</name>
    <name type="common">Giant wood spider</name>
    <name type="synonym">Nephila maculata</name>
    <dbReference type="NCBI Taxonomy" id="299642"/>
    <lineage>
        <taxon>Eukaryota</taxon>
        <taxon>Metazoa</taxon>
        <taxon>Ecdysozoa</taxon>
        <taxon>Arthropoda</taxon>
        <taxon>Chelicerata</taxon>
        <taxon>Arachnida</taxon>
        <taxon>Araneae</taxon>
        <taxon>Araneomorphae</taxon>
        <taxon>Entelegynae</taxon>
        <taxon>Araneoidea</taxon>
        <taxon>Nephilidae</taxon>
        <taxon>Nephila</taxon>
    </lineage>
</organism>
<feature type="chain" id="PRO_5036444682" evidence="1">
    <location>
        <begin position="19"/>
        <end position="200"/>
    </location>
</feature>
<dbReference type="InterPro" id="IPR043070">
    <property type="entry name" value="Spidroin_repeat"/>
</dbReference>
<gene>
    <name evidence="2" type="ORF">NPIL_246741</name>
</gene>
<evidence type="ECO:0000256" key="1">
    <source>
        <dbReference type="SAM" id="SignalP"/>
    </source>
</evidence>
<proteinExistence type="predicted"/>
<feature type="signal peptide" evidence="1">
    <location>
        <begin position="1"/>
        <end position="18"/>
    </location>
</feature>
<comment type="caution">
    <text evidence="2">The sequence shown here is derived from an EMBL/GenBank/DDBJ whole genome shotgun (WGS) entry which is preliminary data.</text>
</comment>